<evidence type="ECO:0000313" key="3">
    <source>
        <dbReference type="Proteomes" id="UP000293874"/>
    </source>
</evidence>
<proteinExistence type="predicted"/>
<dbReference type="AlphaFoldDB" id="A0A4Q7N449"/>
<dbReference type="RefSeq" id="WP_158644065.1">
    <property type="nucleotide sequence ID" value="NZ_CP042431.1"/>
</dbReference>
<dbReference type="Pfam" id="PF00076">
    <property type="entry name" value="RRM_1"/>
    <property type="match status" value="1"/>
</dbReference>
<evidence type="ECO:0000259" key="1">
    <source>
        <dbReference type="PROSITE" id="PS50102"/>
    </source>
</evidence>
<feature type="domain" description="RRM" evidence="1">
    <location>
        <begin position="1"/>
        <end position="73"/>
    </location>
</feature>
<dbReference type="SMART" id="SM00360">
    <property type="entry name" value="RRM"/>
    <property type="match status" value="1"/>
</dbReference>
<dbReference type="PROSITE" id="PS50102">
    <property type="entry name" value="RRM"/>
    <property type="match status" value="1"/>
</dbReference>
<dbReference type="Gene3D" id="3.30.70.330">
    <property type="match status" value="1"/>
</dbReference>
<dbReference type="InterPro" id="IPR035979">
    <property type="entry name" value="RBD_domain_sf"/>
</dbReference>
<dbReference type="CDD" id="cd00590">
    <property type="entry name" value="RRM_SF"/>
    <property type="match status" value="1"/>
</dbReference>
<dbReference type="InterPro" id="IPR000504">
    <property type="entry name" value="RRM_dom"/>
</dbReference>
<organism evidence="2 3">
    <name type="scientific">Pseudobacter ginsenosidimutans</name>
    <dbReference type="NCBI Taxonomy" id="661488"/>
    <lineage>
        <taxon>Bacteria</taxon>
        <taxon>Pseudomonadati</taxon>
        <taxon>Bacteroidota</taxon>
        <taxon>Chitinophagia</taxon>
        <taxon>Chitinophagales</taxon>
        <taxon>Chitinophagaceae</taxon>
        <taxon>Pseudobacter</taxon>
    </lineage>
</organism>
<accession>A0A4Q7N449</accession>
<name>A0A4Q7N449_9BACT</name>
<comment type="caution">
    <text evidence="2">The sequence shown here is derived from an EMBL/GenBank/DDBJ whole genome shotgun (WGS) entry which is preliminary data.</text>
</comment>
<dbReference type="Proteomes" id="UP000293874">
    <property type="component" value="Unassembled WGS sequence"/>
</dbReference>
<dbReference type="OrthoDB" id="680720at2"/>
<reference evidence="2 3" key="1">
    <citation type="submission" date="2019-02" db="EMBL/GenBank/DDBJ databases">
        <title>Genomic Encyclopedia of Type Strains, Phase IV (KMG-IV): sequencing the most valuable type-strain genomes for metagenomic binning, comparative biology and taxonomic classification.</title>
        <authorList>
            <person name="Goeker M."/>
        </authorList>
    </citation>
    <scope>NUCLEOTIDE SEQUENCE [LARGE SCALE GENOMIC DNA]</scope>
    <source>
        <strain evidence="2 3">DSM 18116</strain>
    </source>
</reference>
<dbReference type="EMBL" id="SGXA01000001">
    <property type="protein sequence ID" value="RZS75773.1"/>
    <property type="molecule type" value="Genomic_DNA"/>
</dbReference>
<evidence type="ECO:0000313" key="2">
    <source>
        <dbReference type="EMBL" id="RZS75773.1"/>
    </source>
</evidence>
<keyword evidence="3" id="KW-1185">Reference proteome</keyword>
<sequence>MKIAITNLNRRTTAAHLQRLFLPFGNVRSVKIMRDDPAGRTSCYGIVRIDYPAGLVAIASLDKLLFMDHYLEVFELGL</sequence>
<gene>
    <name evidence="2" type="ORF">EV199_1646</name>
</gene>
<protein>
    <submittedName>
        <fullName evidence="2">RNA recognition motif-containing protein</fullName>
    </submittedName>
</protein>
<dbReference type="SUPFAM" id="SSF54928">
    <property type="entry name" value="RNA-binding domain, RBD"/>
    <property type="match status" value="1"/>
</dbReference>
<dbReference type="GO" id="GO:0003723">
    <property type="term" value="F:RNA binding"/>
    <property type="evidence" value="ECO:0007669"/>
    <property type="project" value="InterPro"/>
</dbReference>
<dbReference type="InterPro" id="IPR012677">
    <property type="entry name" value="Nucleotide-bd_a/b_plait_sf"/>
</dbReference>